<name>K9V9G3_9CYAN</name>
<proteinExistence type="predicted"/>
<dbReference type="EMBL" id="CP003614">
    <property type="protein sequence ID" value="AFZ04718.1"/>
    <property type="molecule type" value="Genomic_DNA"/>
</dbReference>
<organism evidence="2 3">
    <name type="scientific">Phormidium nigroviride PCC 7112</name>
    <dbReference type="NCBI Taxonomy" id="179408"/>
    <lineage>
        <taxon>Bacteria</taxon>
        <taxon>Bacillati</taxon>
        <taxon>Cyanobacteriota</taxon>
        <taxon>Cyanophyceae</taxon>
        <taxon>Oscillatoriophycideae</taxon>
        <taxon>Oscillatoriales</taxon>
        <taxon>Oscillatoriaceae</taxon>
        <taxon>Phormidium</taxon>
    </lineage>
</organism>
<dbReference type="Proteomes" id="UP000010478">
    <property type="component" value="Chromosome"/>
</dbReference>
<evidence type="ECO:0000313" key="3">
    <source>
        <dbReference type="Proteomes" id="UP000010478"/>
    </source>
</evidence>
<dbReference type="AlphaFoldDB" id="K9V9G3"/>
<dbReference type="OrthoDB" id="468129at2"/>
<dbReference type="STRING" id="179408.Osc7112_0076"/>
<protein>
    <submittedName>
        <fullName evidence="2">Uncharacterized protein</fullName>
    </submittedName>
</protein>
<reference evidence="2 3" key="1">
    <citation type="submission" date="2012-05" db="EMBL/GenBank/DDBJ databases">
        <title>Finished chromosome of genome of Oscillatoria sp. PCC 7112.</title>
        <authorList>
            <consortium name="US DOE Joint Genome Institute"/>
            <person name="Gugger M."/>
            <person name="Coursin T."/>
            <person name="Rippka R."/>
            <person name="Tandeau De Marsac N."/>
            <person name="Huntemann M."/>
            <person name="Wei C.-L."/>
            <person name="Han J."/>
            <person name="Detter J.C."/>
            <person name="Han C."/>
            <person name="Tapia R."/>
            <person name="Davenport K."/>
            <person name="Daligault H."/>
            <person name="Erkkila T."/>
            <person name="Gu W."/>
            <person name="Munk A.C.C."/>
            <person name="Teshima H."/>
            <person name="Xu Y."/>
            <person name="Chain P."/>
            <person name="Chen A."/>
            <person name="Krypides N."/>
            <person name="Mavromatis K."/>
            <person name="Markowitz V."/>
            <person name="Szeto E."/>
            <person name="Ivanova N."/>
            <person name="Mikhailova N."/>
            <person name="Ovchinnikova G."/>
            <person name="Pagani I."/>
            <person name="Pati A."/>
            <person name="Goodwin L."/>
            <person name="Peters L."/>
            <person name="Pitluck S."/>
            <person name="Woyke T."/>
            <person name="Kerfeld C."/>
        </authorList>
    </citation>
    <scope>NUCLEOTIDE SEQUENCE [LARGE SCALE GENOMIC DNA]</scope>
    <source>
        <strain evidence="2 3">PCC 7112</strain>
    </source>
</reference>
<gene>
    <name evidence="2" type="ORF">Osc7112_0076</name>
</gene>
<dbReference type="HOGENOM" id="CLU_1676102_0_0_3"/>
<keyword evidence="3" id="KW-1185">Reference proteome</keyword>
<accession>K9V9G3</accession>
<evidence type="ECO:0000313" key="2">
    <source>
        <dbReference type="EMBL" id="AFZ04718.1"/>
    </source>
</evidence>
<sequence>MPDKSPDVVRFTNTSTETAIASSPTDYNLQAVLLSAGQQEVQAVDATNQTAEITDRVKLDELDLKVYDRIDRSWQTSPKFNQNLVYRVSTSQDGAMAFRPASYGNFEPLNQPAKDYTKETPLPNLLKSSETSSSNSAAPVAKFTVVFDPTGTLEFNP</sequence>
<dbReference type="KEGG" id="oni:Osc7112_0076"/>
<evidence type="ECO:0000256" key="1">
    <source>
        <dbReference type="SAM" id="MobiDB-lite"/>
    </source>
</evidence>
<feature type="region of interest" description="Disordered" evidence="1">
    <location>
        <begin position="109"/>
        <end position="137"/>
    </location>
</feature>
<dbReference type="RefSeq" id="WP_015174054.1">
    <property type="nucleotide sequence ID" value="NC_019729.1"/>
</dbReference>
<dbReference type="eggNOG" id="COG2319">
    <property type="taxonomic scope" value="Bacteria"/>
</dbReference>